<dbReference type="InterPro" id="IPR005814">
    <property type="entry name" value="Aminotrans_3"/>
</dbReference>
<dbReference type="PANTHER" id="PTHR42684">
    <property type="entry name" value="ADENOSYLMETHIONINE-8-AMINO-7-OXONONANOATE AMINOTRANSFERASE"/>
    <property type="match status" value="1"/>
</dbReference>
<keyword evidence="5 7" id="KW-0093">Biotin biosynthesis</keyword>
<dbReference type="InterPro" id="IPR015424">
    <property type="entry name" value="PyrdxlP-dep_Trfase"/>
</dbReference>
<organism evidence="8 9">
    <name type="scientific">Priestia flexa</name>
    <dbReference type="NCBI Taxonomy" id="86664"/>
    <lineage>
        <taxon>Bacteria</taxon>
        <taxon>Bacillati</taxon>
        <taxon>Bacillota</taxon>
        <taxon>Bacilli</taxon>
        <taxon>Bacillales</taxon>
        <taxon>Bacillaceae</taxon>
        <taxon>Priestia</taxon>
    </lineage>
</organism>
<feature type="binding site" evidence="7">
    <location>
        <position position="58"/>
    </location>
    <ligand>
        <name>substrate</name>
    </ligand>
</feature>
<evidence type="ECO:0000313" key="9">
    <source>
        <dbReference type="Proteomes" id="UP001284771"/>
    </source>
</evidence>
<protein>
    <recommendedName>
        <fullName evidence="7">Adenosylmethionine-8-amino-7-oxononanoate aminotransferase</fullName>
        <ecNumber evidence="7">2.6.1.62</ecNumber>
    </recommendedName>
    <alternativeName>
        <fullName evidence="7">7,8-diamino-pelargonic acid aminotransferase</fullName>
        <shortName evidence="7">DAPA AT</shortName>
        <shortName evidence="7">DAPA aminotransferase</shortName>
    </alternativeName>
    <alternativeName>
        <fullName evidence="7">7,8-diaminononanoate synthase</fullName>
        <shortName evidence="7">DANS</shortName>
    </alternativeName>
    <alternativeName>
        <fullName evidence="7">Diaminopelargonic acid synthase</fullName>
    </alternativeName>
</protein>
<feature type="binding site" evidence="7">
    <location>
        <position position="417"/>
    </location>
    <ligand>
        <name>substrate</name>
    </ligand>
</feature>
<comment type="similarity">
    <text evidence="7">Belongs to the class-III pyridoxal-phosphate-dependent aminotransferase family. BioA subfamily.</text>
</comment>
<evidence type="ECO:0000256" key="5">
    <source>
        <dbReference type="ARBA" id="ARBA00022756"/>
    </source>
</evidence>
<dbReference type="EC" id="2.6.1.62" evidence="7"/>
<evidence type="ECO:0000313" key="8">
    <source>
        <dbReference type="EMBL" id="MDW8518477.1"/>
    </source>
</evidence>
<dbReference type="Gene3D" id="3.90.1150.10">
    <property type="entry name" value="Aspartate Aminotransferase, domain 1"/>
    <property type="match status" value="1"/>
</dbReference>
<dbReference type="CDD" id="cd00610">
    <property type="entry name" value="OAT_like"/>
    <property type="match status" value="1"/>
</dbReference>
<dbReference type="NCBIfam" id="NF004624">
    <property type="entry name" value="PRK05964.1"/>
    <property type="match status" value="1"/>
</dbReference>
<keyword evidence="3 7" id="KW-0808">Transferase</keyword>
<dbReference type="EMBL" id="JAWUZT010000113">
    <property type="protein sequence ID" value="MDW8518477.1"/>
    <property type="molecule type" value="Genomic_DNA"/>
</dbReference>
<name>A0ABU4JBU7_9BACI</name>
<evidence type="ECO:0000256" key="7">
    <source>
        <dbReference type="HAMAP-Rule" id="MF_00834"/>
    </source>
</evidence>
<keyword evidence="7" id="KW-0963">Cytoplasm</keyword>
<feature type="binding site" evidence="7">
    <location>
        <begin position="322"/>
        <end position="323"/>
    </location>
    <ligand>
        <name>pyridoxal 5'-phosphate</name>
        <dbReference type="ChEBI" id="CHEBI:597326"/>
    </ligand>
</feature>
<feature type="binding site" evidence="7">
    <location>
        <begin position="118"/>
        <end position="119"/>
    </location>
    <ligand>
        <name>pyridoxal 5'-phosphate</name>
        <dbReference type="ChEBI" id="CHEBI:597326"/>
    </ligand>
</feature>
<feature type="binding site" evidence="7">
    <location>
        <position position="257"/>
    </location>
    <ligand>
        <name>pyridoxal 5'-phosphate</name>
        <dbReference type="ChEBI" id="CHEBI:597326"/>
    </ligand>
</feature>
<feature type="binding site" evidence="7">
    <location>
        <position position="321"/>
    </location>
    <ligand>
        <name>substrate</name>
    </ligand>
</feature>
<evidence type="ECO:0000256" key="3">
    <source>
        <dbReference type="ARBA" id="ARBA00022679"/>
    </source>
</evidence>
<proteinExistence type="inferred from homology"/>
<accession>A0ABU4JBU7</accession>
<dbReference type="GO" id="GO:0004015">
    <property type="term" value="F:adenosylmethionine-8-amino-7-oxononanoate transaminase activity"/>
    <property type="evidence" value="ECO:0007669"/>
    <property type="project" value="UniProtKB-EC"/>
</dbReference>
<evidence type="ECO:0000256" key="2">
    <source>
        <dbReference type="ARBA" id="ARBA00022576"/>
    </source>
</evidence>
<comment type="subcellular location">
    <subcellularLocation>
        <location evidence="7">Cytoplasm</location>
    </subcellularLocation>
</comment>
<reference evidence="9" key="1">
    <citation type="submission" date="2023-07" db="EMBL/GenBank/DDBJ databases">
        <title>Draft genomic sequences of Priestia flexa CCM isolated from the soil of an abandoned mine contaminated by free cyanide in the high Andean zone of Tacna, Peru.</title>
        <authorList>
            <person name="Caceda Quiroz C.J."/>
            <person name="Maraza Chooque G.J."/>
            <person name="Fora Quispe G.L."/>
            <person name="Carpio Mamani M."/>
        </authorList>
    </citation>
    <scope>NUCLEOTIDE SEQUENCE [LARGE SCALE GENOMIC DNA]</scope>
    <source>
        <strain evidence="9">CCM</strain>
    </source>
</reference>
<evidence type="ECO:0000256" key="1">
    <source>
        <dbReference type="ARBA" id="ARBA00001933"/>
    </source>
</evidence>
<feature type="site" description="Participates in the substrate recognition with KAPA and in a stacking interaction with the adenine ring of SAM" evidence="7">
    <location>
        <position position="21"/>
    </location>
</feature>
<dbReference type="Proteomes" id="UP001284771">
    <property type="component" value="Unassembled WGS sequence"/>
</dbReference>
<comment type="catalytic activity">
    <reaction evidence="7">
        <text>(8S)-8-amino-7-oxononanoate + S-adenosyl-L-methionine = S-adenosyl-4-methylsulfanyl-2-oxobutanoate + (7R,8S)-7,8-diammoniononanoate</text>
        <dbReference type="Rhea" id="RHEA:16861"/>
        <dbReference type="ChEBI" id="CHEBI:16490"/>
        <dbReference type="ChEBI" id="CHEBI:59789"/>
        <dbReference type="ChEBI" id="CHEBI:149468"/>
        <dbReference type="ChEBI" id="CHEBI:149469"/>
        <dbReference type="EC" id="2.6.1.62"/>
    </reaction>
</comment>
<dbReference type="InterPro" id="IPR005815">
    <property type="entry name" value="BioA"/>
</dbReference>
<keyword evidence="2 7" id="KW-0032">Aminotransferase</keyword>
<evidence type="ECO:0000256" key="4">
    <source>
        <dbReference type="ARBA" id="ARBA00022691"/>
    </source>
</evidence>
<dbReference type="Gene3D" id="3.40.640.10">
    <property type="entry name" value="Type I PLP-dependent aspartate aminotransferase-like (Major domain)"/>
    <property type="match status" value="1"/>
</dbReference>
<keyword evidence="6 7" id="KW-0663">Pyridoxal phosphate</keyword>
<comment type="pathway">
    <text evidence="7">Cofactor biosynthesis; biotin biosynthesis; 7,8-diaminononanoate from 8-amino-7-oxononanoate (SAM route): step 1/1.</text>
</comment>
<dbReference type="SUPFAM" id="SSF53383">
    <property type="entry name" value="PLP-dependent transferases"/>
    <property type="match status" value="1"/>
</dbReference>
<dbReference type="InterPro" id="IPR015422">
    <property type="entry name" value="PyrdxlP-dep_Trfase_small"/>
</dbReference>
<dbReference type="HAMAP" id="MF_00834">
    <property type="entry name" value="BioA"/>
    <property type="match status" value="1"/>
</dbReference>
<dbReference type="PROSITE" id="PS00600">
    <property type="entry name" value="AA_TRANSFER_CLASS_3"/>
    <property type="match status" value="1"/>
</dbReference>
<dbReference type="Pfam" id="PF00202">
    <property type="entry name" value="Aminotran_3"/>
    <property type="match status" value="1"/>
</dbReference>
<dbReference type="NCBIfam" id="TIGR00508">
    <property type="entry name" value="bioA"/>
    <property type="match status" value="1"/>
</dbReference>
<feature type="binding site" evidence="7">
    <location>
        <position position="286"/>
    </location>
    <ligand>
        <name>substrate</name>
    </ligand>
</feature>
<dbReference type="PANTHER" id="PTHR42684:SF17">
    <property type="entry name" value="ADENOSYLMETHIONINE-8-AMINO-7-OXONONANOATE AMINOTRANSFERASE"/>
    <property type="match status" value="1"/>
</dbReference>
<comment type="function">
    <text evidence="7">Catalyzes the transfer of the alpha-amino group from S-adenosyl-L-methionine (SAM) to 7-keto-8-aminopelargonic acid (KAPA) to form 7,8-diaminopelargonic acid (DAPA). It is the only aminotransferase known to utilize SAM as an amino donor.</text>
</comment>
<dbReference type="PIRSF" id="PIRSF000521">
    <property type="entry name" value="Transaminase_4ab_Lys_Orn"/>
    <property type="match status" value="1"/>
</dbReference>
<comment type="caution">
    <text evidence="8">The sequence shown here is derived from an EMBL/GenBank/DDBJ whole genome shotgun (WGS) entry which is preliminary data.</text>
</comment>
<comment type="subunit">
    <text evidence="7">Homodimer.</text>
</comment>
<dbReference type="InterPro" id="IPR049704">
    <property type="entry name" value="Aminotrans_3_PPA_site"/>
</dbReference>
<keyword evidence="4 7" id="KW-0949">S-adenosyl-L-methionine</keyword>
<comment type="cofactor">
    <cofactor evidence="1 7">
        <name>pyridoxal 5'-phosphate</name>
        <dbReference type="ChEBI" id="CHEBI:597326"/>
    </cofactor>
</comment>
<feature type="binding site" evidence="7">
    <location>
        <position position="151"/>
    </location>
    <ligand>
        <name>substrate</name>
    </ligand>
</feature>
<dbReference type="RefSeq" id="WP_235859215.1">
    <property type="nucleotide sequence ID" value="NZ_JAMATM010000038.1"/>
</dbReference>
<evidence type="ECO:0000256" key="6">
    <source>
        <dbReference type="ARBA" id="ARBA00022898"/>
    </source>
</evidence>
<keyword evidence="9" id="KW-1185">Reference proteome</keyword>
<dbReference type="InterPro" id="IPR015421">
    <property type="entry name" value="PyrdxlP-dep_Trfase_major"/>
</dbReference>
<sequence>MKSIENMNLVEKDLKYIWHPCSQMKDYEELKPIVIERGDGVYLYDKEGNSYLDIVSSWWCNLLGHCNPVINDKIKDQLDQLEHVIFANFTHEPAIKLCEALMEIIPKELSKFNFSDNGSAAVECALKMAFQYQYQTGHKEKTRFMCFTDGYHGETIGALSVGSLDLYAQIYNPMLMDTIRIDAPDCYRCPYGKTRDSCQVECFVQAEKAFEKHGHETCAMIVEPILQGAAGMRMYPSRYLQKLRALCDEYGVLLIADEIATGFGRTGKMFACDHAEITPDIMCVSKGLTGGYMPMAITITNNQIYEAFYAEYKEGKAFMHSHTYSGNPLACSAALAVVNILKHDHVLEKATVRAAYLNRRINEALLHHPHVGEIRNIGLINAVELVKNKDTKEPFSSENRVGYQIYKAALKKGLILRPLGDVLYFNPPLTIDEEELDEAIDSCVSAINKVIG</sequence>
<feature type="modified residue" description="N6-(pyridoxal phosphate)lysine" evidence="7">
    <location>
        <position position="286"/>
    </location>
</feature>
<gene>
    <name evidence="7 8" type="primary">bioA</name>
    <name evidence="8" type="ORF">RIB56_20445</name>
</gene>